<dbReference type="RefSeq" id="WP_181602233.1">
    <property type="nucleotide sequence ID" value="NZ_CP059378.1"/>
</dbReference>
<dbReference type="Gene3D" id="3.40.50.360">
    <property type="match status" value="1"/>
</dbReference>
<dbReference type="InterPro" id="IPR051796">
    <property type="entry name" value="ISF_SsuE-like"/>
</dbReference>
<keyword evidence="2" id="KW-0288">FMN</keyword>
<dbReference type="Pfam" id="PF03358">
    <property type="entry name" value="FMN_red"/>
    <property type="match status" value="1"/>
</dbReference>
<organism evidence="4 5">
    <name type="scientific">Clostridium intestinale</name>
    <dbReference type="NCBI Taxonomy" id="36845"/>
    <lineage>
        <taxon>Bacteria</taxon>
        <taxon>Bacillati</taxon>
        <taxon>Bacillota</taxon>
        <taxon>Clostridia</taxon>
        <taxon>Eubacteriales</taxon>
        <taxon>Clostridiaceae</taxon>
        <taxon>Clostridium</taxon>
    </lineage>
</organism>
<dbReference type="InterPro" id="IPR029039">
    <property type="entry name" value="Flavoprotein-like_sf"/>
</dbReference>
<dbReference type="GO" id="GO:0016491">
    <property type="term" value="F:oxidoreductase activity"/>
    <property type="evidence" value="ECO:0007669"/>
    <property type="project" value="InterPro"/>
</dbReference>
<sequence>MKVILVNGSPHQKGCTFTALNEIQNMLTQQEIDTEIFHIGTKPVGGCIACGYCHKNGKCYMDDRVNDFVEKAYNADGFIFGSPVYYASANGSLVSFLDRAFQSGGQSMRGKPGAAIVSCRRAGATAALDSLNKYFAYNNMPIVSSQYWNMVHGNSPDEVKQDLEGLQIMRTLGNNMAWLIKCIQLGKEKGVELPLAEAWQRTNFIR</sequence>
<feature type="domain" description="NADPH-dependent FMN reductase-like" evidence="3">
    <location>
        <begin position="1"/>
        <end position="153"/>
    </location>
</feature>
<dbReference type="Proteomes" id="UP000512286">
    <property type="component" value="Chromosome"/>
</dbReference>
<dbReference type="PANTHER" id="PTHR43278">
    <property type="entry name" value="NAD(P)H-DEPENDENT FMN-CONTAINING OXIDOREDUCTASE YWQN-RELATED"/>
    <property type="match status" value="1"/>
</dbReference>
<evidence type="ECO:0000256" key="1">
    <source>
        <dbReference type="ARBA" id="ARBA00022630"/>
    </source>
</evidence>
<evidence type="ECO:0000256" key="2">
    <source>
        <dbReference type="ARBA" id="ARBA00022643"/>
    </source>
</evidence>
<dbReference type="InterPro" id="IPR005025">
    <property type="entry name" value="FMN_Rdtase-like_dom"/>
</dbReference>
<gene>
    <name evidence="4" type="ORF">HZF06_02020</name>
</gene>
<dbReference type="SUPFAM" id="SSF52218">
    <property type="entry name" value="Flavoproteins"/>
    <property type="match status" value="1"/>
</dbReference>
<keyword evidence="1" id="KW-0285">Flavoprotein</keyword>
<dbReference type="EMBL" id="CP059378">
    <property type="protein sequence ID" value="QLY80383.1"/>
    <property type="molecule type" value="Genomic_DNA"/>
</dbReference>
<dbReference type="KEGG" id="cint:HZF06_02020"/>
<dbReference type="PANTHER" id="PTHR43278:SF4">
    <property type="entry name" value="NAD(P)H-DEPENDENT FMN-CONTAINING OXIDOREDUCTASE YWQN-RELATED"/>
    <property type="match status" value="1"/>
</dbReference>
<evidence type="ECO:0000313" key="4">
    <source>
        <dbReference type="EMBL" id="QLY80383.1"/>
    </source>
</evidence>
<evidence type="ECO:0000313" key="5">
    <source>
        <dbReference type="Proteomes" id="UP000512286"/>
    </source>
</evidence>
<proteinExistence type="predicted"/>
<dbReference type="AlphaFoldDB" id="A0A7D6ZQW2"/>
<accession>A0A7D6ZQW2</accession>
<evidence type="ECO:0000259" key="3">
    <source>
        <dbReference type="Pfam" id="PF03358"/>
    </source>
</evidence>
<name>A0A7D6ZQW2_9CLOT</name>
<reference evidence="4 5" key="1">
    <citation type="submission" date="2020-07" db="EMBL/GenBank/DDBJ databases">
        <title>Electron transfer.</title>
        <authorList>
            <person name="Huang L."/>
            <person name="Liu X."/>
            <person name="Zhou S."/>
        </authorList>
    </citation>
    <scope>NUCLEOTIDE SEQUENCE [LARGE SCALE GENOMIC DNA]</scope>
    <source>
        <strain evidence="4 5">Lx1</strain>
    </source>
</reference>
<protein>
    <submittedName>
        <fullName evidence="4">Flavodoxin family protein</fullName>
    </submittedName>
</protein>